<protein>
    <submittedName>
        <fullName evidence="1">Uncharacterized protein</fullName>
    </submittedName>
</protein>
<gene>
    <name evidence="1" type="ORF">GCM10023351_18770</name>
</gene>
<evidence type="ECO:0000313" key="1">
    <source>
        <dbReference type="EMBL" id="GAA4774613.1"/>
    </source>
</evidence>
<dbReference type="Proteomes" id="UP001501645">
    <property type="component" value="Unassembled WGS sequence"/>
</dbReference>
<reference evidence="2" key="1">
    <citation type="journal article" date="2019" name="Int. J. Syst. Evol. Microbiol.">
        <title>The Global Catalogue of Microorganisms (GCM) 10K type strain sequencing project: providing services to taxonomists for standard genome sequencing and annotation.</title>
        <authorList>
            <consortium name="The Broad Institute Genomics Platform"/>
            <consortium name="The Broad Institute Genome Sequencing Center for Infectious Disease"/>
            <person name="Wu L."/>
            <person name="Ma J."/>
        </authorList>
    </citation>
    <scope>NUCLEOTIDE SEQUENCE [LARGE SCALE GENOMIC DNA]</scope>
    <source>
        <strain evidence="2">JCM 18537</strain>
    </source>
</reference>
<evidence type="ECO:0000313" key="2">
    <source>
        <dbReference type="Proteomes" id="UP001501645"/>
    </source>
</evidence>
<accession>A0ABP9A5K9</accession>
<sequence length="111" mass="11869">MIGETVVVVREVVTGTDAHNEPITEAVEESVDDVLIAPGPRADIPDAFRPVGTVVAWNLHFPKTFTGSLRGAKVSVRGGAPCDVIGDPQPFTLANTPTRWHMPVELERADG</sequence>
<dbReference type="EMBL" id="BAABKO010000003">
    <property type="protein sequence ID" value="GAA4774613.1"/>
    <property type="molecule type" value="Genomic_DNA"/>
</dbReference>
<organism evidence="1 2">
    <name type="scientific">Microbacterium gilvum</name>
    <dbReference type="NCBI Taxonomy" id="1336204"/>
    <lineage>
        <taxon>Bacteria</taxon>
        <taxon>Bacillati</taxon>
        <taxon>Actinomycetota</taxon>
        <taxon>Actinomycetes</taxon>
        <taxon>Micrococcales</taxon>
        <taxon>Microbacteriaceae</taxon>
        <taxon>Microbacterium</taxon>
    </lineage>
</organism>
<keyword evidence="2" id="KW-1185">Reference proteome</keyword>
<proteinExistence type="predicted"/>
<comment type="caution">
    <text evidence="1">The sequence shown here is derived from an EMBL/GenBank/DDBJ whole genome shotgun (WGS) entry which is preliminary data.</text>
</comment>
<name>A0ABP9A5K9_9MICO</name>